<accession>Q5W1P8</accession>
<dbReference type="EMBL" id="AJ849659">
    <property type="protein sequence ID" value="CAH61104.1"/>
    <property type="molecule type" value="Genomic_DNA"/>
</dbReference>
<sequence>MNIKIARIYERVSTSEQDLTRQADIEKTAIASGFYIAGIYREKASGARADRPELLRMIADLQPGDVVIAERIDRISRLPLPEAEKLERSGIAWSFWLSFWSKKRIKCHTR</sequence>
<protein>
    <submittedName>
        <fullName evidence="7">Putative site-specific recombinase</fullName>
    </submittedName>
</protein>
<evidence type="ECO:0000256" key="5">
    <source>
        <dbReference type="PIRSR" id="PIRSR606118-50"/>
    </source>
</evidence>
<dbReference type="InterPro" id="IPR050639">
    <property type="entry name" value="SSR_resolvase"/>
</dbReference>
<dbReference type="PANTHER" id="PTHR30461:SF26">
    <property type="entry name" value="RESOLVASE HOMOLOG YNEB"/>
    <property type="match status" value="1"/>
</dbReference>
<dbReference type="PROSITE" id="PS00398">
    <property type="entry name" value="RECOMBINASES_2"/>
    <property type="match status" value="1"/>
</dbReference>
<feature type="domain" description="Resolvase/invertase-type recombinase catalytic" evidence="6">
    <location>
        <begin position="5"/>
        <end position="110"/>
    </location>
</feature>
<dbReference type="Gene3D" id="3.40.50.1390">
    <property type="entry name" value="Resolvase, N-terminal catalytic domain"/>
    <property type="match status" value="1"/>
</dbReference>
<evidence type="ECO:0000256" key="2">
    <source>
        <dbReference type="ARBA" id="ARBA00022908"/>
    </source>
</evidence>
<dbReference type="AlphaFoldDB" id="Q5W1P8"/>
<keyword evidence="4" id="KW-0233">DNA recombination</keyword>
<dbReference type="InterPro" id="IPR006118">
    <property type="entry name" value="Recombinase_CS"/>
</dbReference>
<organism evidence="7">
    <name type="scientific">Yersinia enterocolitica</name>
    <dbReference type="NCBI Taxonomy" id="630"/>
    <lineage>
        <taxon>Bacteria</taxon>
        <taxon>Pseudomonadati</taxon>
        <taxon>Pseudomonadota</taxon>
        <taxon>Gammaproteobacteria</taxon>
        <taxon>Enterobacterales</taxon>
        <taxon>Yersiniaceae</taxon>
        <taxon>Yersinia</taxon>
    </lineage>
</organism>
<gene>
    <name evidence="7" type="primary">yrc</name>
</gene>
<dbReference type="SUPFAM" id="SSF53041">
    <property type="entry name" value="Resolvase-like"/>
    <property type="match status" value="1"/>
</dbReference>
<evidence type="ECO:0000259" key="6">
    <source>
        <dbReference type="PROSITE" id="PS51736"/>
    </source>
</evidence>
<dbReference type="GO" id="GO:0003677">
    <property type="term" value="F:DNA binding"/>
    <property type="evidence" value="ECO:0007669"/>
    <property type="project" value="UniProtKB-KW"/>
</dbReference>
<dbReference type="GO" id="GO:0015074">
    <property type="term" value="P:DNA integration"/>
    <property type="evidence" value="ECO:0007669"/>
    <property type="project" value="UniProtKB-KW"/>
</dbReference>
<keyword evidence="3" id="KW-0238">DNA-binding</keyword>
<dbReference type="Pfam" id="PF00239">
    <property type="entry name" value="Resolvase"/>
    <property type="match status" value="1"/>
</dbReference>
<evidence type="ECO:0000256" key="3">
    <source>
        <dbReference type="ARBA" id="ARBA00023125"/>
    </source>
</evidence>
<dbReference type="PANTHER" id="PTHR30461">
    <property type="entry name" value="DNA-INVERTASE FROM LAMBDOID PROPHAGE"/>
    <property type="match status" value="1"/>
</dbReference>
<dbReference type="SMART" id="SM00857">
    <property type="entry name" value="Resolvase"/>
    <property type="match status" value="1"/>
</dbReference>
<keyword evidence="2" id="KW-0229">DNA integration</keyword>
<dbReference type="PROSITE" id="PS51736">
    <property type="entry name" value="RECOMBINASES_3"/>
    <property type="match status" value="1"/>
</dbReference>
<evidence type="ECO:0000256" key="4">
    <source>
        <dbReference type="ARBA" id="ARBA00023172"/>
    </source>
</evidence>
<proteinExistence type="inferred from homology"/>
<evidence type="ECO:0000313" key="7">
    <source>
        <dbReference type="EMBL" id="CAH61104.1"/>
    </source>
</evidence>
<reference evidence="7" key="1">
    <citation type="submission" date="2004-10" db="EMBL/GenBank/DDBJ databases">
        <title>A novel insertion sequence element, ISYen2A, as a selective marker for low-pathogenic European bioserotypes of Yersinia enterocolitica.</title>
        <authorList>
            <person name="Golubov A."/>
            <person name="Heesemann J."/>
            <person name="Rakin A."/>
        </authorList>
    </citation>
    <scope>NUCLEOTIDE SEQUENCE</scope>
    <source>
        <strain evidence="7">JD E029</strain>
    </source>
</reference>
<dbReference type="InterPro" id="IPR006119">
    <property type="entry name" value="Resolv_N"/>
</dbReference>
<dbReference type="GO" id="GO:0000150">
    <property type="term" value="F:DNA strand exchange activity"/>
    <property type="evidence" value="ECO:0007669"/>
    <property type="project" value="InterPro"/>
</dbReference>
<dbReference type="InterPro" id="IPR036162">
    <property type="entry name" value="Resolvase-like_N_sf"/>
</dbReference>
<feature type="active site" description="O-(5'-phospho-DNA)-serine intermediate" evidence="5">
    <location>
        <position position="13"/>
    </location>
</feature>
<name>Q5W1P8_YEREN</name>
<evidence type="ECO:0000256" key="1">
    <source>
        <dbReference type="ARBA" id="ARBA00009913"/>
    </source>
</evidence>
<comment type="similarity">
    <text evidence="1">Belongs to the site-specific recombinase resolvase family.</text>
</comment>